<reference evidence="3" key="1">
    <citation type="submission" date="2025-08" db="UniProtKB">
        <authorList>
            <consortium name="RefSeq"/>
        </authorList>
    </citation>
    <scope>IDENTIFICATION</scope>
</reference>
<sequence length="442" mass="50763">MDAQSVKENASSLKSIIRSRRNSSTDIFYNIHNYSEILTTNTYSVYTPLYHSKLQPTLAFRGFMRKDYDQFTFGLELIPSIEAPRQIVVKWSLCIWHALKCEYLQLGLSRFNSKRSDTIVSKIEDVNESVENDSLLLKWNIEVITNDERAQNTEETDDKTESLNDVYFENAIDTLISNLHTATRTSNDDVLSLKNVQQGLAQCAQQQQKVDAKLNEFQKQTIAISDRLTCLLDRMDVYTTGDHLTLCHCCSEEESVIGRTCVHKCKESTHECNDPINKLERFPSLQNLNDTLSQGLSPQSTTDVIRFERQQEVNRKNNAQTQTLSEGLIAIKDEDNLKYFEENKRLRKEIAKLKEIIDDKDKQIDAMKYDEDILQDLLEAKEKEIERLYSSGIDYSIETIDDNEITIKLLEQTSVVYGKPEDSEPKVSTGKGRLSLVEPIVN</sequence>
<organism evidence="2 3">
    <name type="scientific">Biomphalaria glabrata</name>
    <name type="common">Bloodfluke planorb</name>
    <name type="synonym">Freshwater snail</name>
    <dbReference type="NCBI Taxonomy" id="6526"/>
    <lineage>
        <taxon>Eukaryota</taxon>
        <taxon>Metazoa</taxon>
        <taxon>Spiralia</taxon>
        <taxon>Lophotrochozoa</taxon>
        <taxon>Mollusca</taxon>
        <taxon>Gastropoda</taxon>
        <taxon>Heterobranchia</taxon>
        <taxon>Euthyneura</taxon>
        <taxon>Panpulmonata</taxon>
        <taxon>Hygrophila</taxon>
        <taxon>Lymnaeoidea</taxon>
        <taxon>Planorbidae</taxon>
        <taxon>Biomphalaria</taxon>
    </lineage>
</organism>
<dbReference type="Proteomes" id="UP001165740">
    <property type="component" value="Chromosome 16"/>
</dbReference>
<evidence type="ECO:0000313" key="2">
    <source>
        <dbReference type="Proteomes" id="UP001165740"/>
    </source>
</evidence>
<gene>
    <name evidence="3" type="primary">LOC106077260</name>
</gene>
<dbReference type="AlphaFoldDB" id="A0A9W2Z6N3"/>
<keyword evidence="1" id="KW-0175">Coiled coil</keyword>
<accession>A0A9W2Z6N3</accession>
<protein>
    <submittedName>
        <fullName evidence="3">Uncharacterized protein LOC106077260 isoform X2</fullName>
    </submittedName>
</protein>
<keyword evidence="2" id="KW-1185">Reference proteome</keyword>
<dbReference type="GeneID" id="106077260"/>
<evidence type="ECO:0000256" key="1">
    <source>
        <dbReference type="SAM" id="Coils"/>
    </source>
</evidence>
<dbReference type="RefSeq" id="XP_055870627.1">
    <property type="nucleotide sequence ID" value="XM_056014652.1"/>
</dbReference>
<name>A0A9W2Z6N3_BIOGL</name>
<proteinExistence type="predicted"/>
<feature type="coiled-coil region" evidence="1">
    <location>
        <begin position="336"/>
        <end position="363"/>
    </location>
</feature>
<evidence type="ECO:0000313" key="3">
    <source>
        <dbReference type="RefSeq" id="XP_055870627.1"/>
    </source>
</evidence>